<dbReference type="Gene3D" id="3.50.50.60">
    <property type="entry name" value="FAD/NAD(P)-binding domain"/>
    <property type="match status" value="2"/>
</dbReference>
<dbReference type="AlphaFoldDB" id="A0A0H3GYB9"/>
<evidence type="ECO:0000256" key="6">
    <source>
        <dbReference type="ARBA" id="ARBA00023002"/>
    </source>
</evidence>
<dbReference type="PANTHER" id="PTHR43876">
    <property type="entry name" value="UBIQUINONE BIOSYNTHESIS MONOOXYGENASE COQ6, MITOCHONDRIAL"/>
    <property type="match status" value="1"/>
</dbReference>
<evidence type="ECO:0000313" key="10">
    <source>
        <dbReference type="EMBL" id="AEX02241.1"/>
    </source>
</evidence>
<dbReference type="GO" id="GO:0008681">
    <property type="term" value="F:2-octaprenyl-6-methoxyphenol hydroxylase activity"/>
    <property type="evidence" value="ECO:0007669"/>
    <property type="project" value="InterPro"/>
</dbReference>
<evidence type="ECO:0000256" key="2">
    <source>
        <dbReference type="ARBA" id="ARBA00004749"/>
    </source>
</evidence>
<dbReference type="PANTHER" id="PTHR43876:SF8">
    <property type="entry name" value="2-OCTAPRENYL-6-METHOXYPHENOL HYDROXYLASE"/>
    <property type="match status" value="1"/>
</dbReference>
<dbReference type="FunFam" id="3.50.50.60:FF:000123">
    <property type="entry name" value="2-octaprenyl-6-methoxyphenyl hydroxylase"/>
    <property type="match status" value="1"/>
</dbReference>
<dbReference type="NCBIfam" id="TIGR01988">
    <property type="entry name" value="Ubi-OHases"/>
    <property type="match status" value="1"/>
</dbReference>
<dbReference type="InterPro" id="IPR018168">
    <property type="entry name" value="Ubi_Hdrlase_CS"/>
</dbReference>
<dbReference type="HOGENOM" id="CLU_009665_8_1_6"/>
<dbReference type="GO" id="GO:0110142">
    <property type="term" value="C:ubiquinone biosynthesis complex"/>
    <property type="evidence" value="ECO:0007669"/>
    <property type="project" value="UniProtKB-ARBA"/>
</dbReference>
<dbReference type="InterPro" id="IPR011295">
    <property type="entry name" value="UbiH"/>
</dbReference>
<dbReference type="NCBIfam" id="TIGR01984">
    <property type="entry name" value="UbiH"/>
    <property type="match status" value="1"/>
</dbReference>
<evidence type="ECO:0000256" key="3">
    <source>
        <dbReference type="ARBA" id="ARBA00005349"/>
    </source>
</evidence>
<keyword evidence="5" id="KW-0274">FAD</keyword>
<proteinExistence type="inferred from homology"/>
<comment type="subunit">
    <text evidence="8">Component of the Ubi complex metabolon, which regroups five ubiquinone biosynthesis proteins (UbiE, UbiF, UbiG, UbiH and UbiI) and two accessory factors (UbiK and the lipid-binding protein UbiJ).</text>
</comment>
<protein>
    <submittedName>
        <fullName evidence="10">2-octaprenyl-6-methoxyphenyl hydroxylase</fullName>
    </submittedName>
</protein>
<evidence type="ECO:0000256" key="1">
    <source>
        <dbReference type="ARBA" id="ARBA00001974"/>
    </source>
</evidence>
<organism evidence="10 11">
    <name type="scientific">Klebsiella michiganensis (strain ATCC 8724 / DSM 4798 / JCM 20051 / NBRC 3318 / NRRL B-199 / KCTC 1686 / BUCSAV 143 / CCM 1901)</name>
    <dbReference type="NCBI Taxonomy" id="1006551"/>
    <lineage>
        <taxon>Bacteria</taxon>
        <taxon>Pseudomonadati</taxon>
        <taxon>Pseudomonadota</taxon>
        <taxon>Gammaproteobacteria</taxon>
        <taxon>Enterobacterales</taxon>
        <taxon>Enterobacteriaceae</taxon>
        <taxon>Klebsiella/Raoultella group</taxon>
        <taxon>Klebsiella</taxon>
    </lineage>
</organism>
<dbReference type="NCBIfam" id="NF004356">
    <property type="entry name" value="PRK05732.1"/>
    <property type="match status" value="1"/>
</dbReference>
<keyword evidence="4" id="KW-0285">Flavoprotein</keyword>
<gene>
    <name evidence="10" type="ordered locus">KOX_02500</name>
</gene>
<evidence type="ECO:0000313" key="11">
    <source>
        <dbReference type="Proteomes" id="UP000007843"/>
    </source>
</evidence>
<evidence type="ECO:0000256" key="8">
    <source>
        <dbReference type="ARBA" id="ARBA00065734"/>
    </source>
</evidence>
<dbReference type="PATRIC" id="fig|1006551.4.peg.497"/>
<dbReference type="RefSeq" id="WP_014226806.1">
    <property type="nucleotide sequence ID" value="NC_016612.1"/>
</dbReference>
<dbReference type="Pfam" id="PF01494">
    <property type="entry name" value="FAD_binding_3"/>
    <property type="match status" value="1"/>
</dbReference>
<comment type="similarity">
    <text evidence="3">Belongs to the UbiH/COQ6 family.</text>
</comment>
<name>A0A0H3GYB9_KLEM8</name>
<dbReference type="GO" id="GO:0071949">
    <property type="term" value="F:FAD binding"/>
    <property type="evidence" value="ECO:0007669"/>
    <property type="project" value="InterPro"/>
</dbReference>
<dbReference type="KEGG" id="kox:KOX_02500"/>
<dbReference type="InterPro" id="IPR036188">
    <property type="entry name" value="FAD/NAD-bd_sf"/>
</dbReference>
<sequence>MSILIVGGGMTGATLALAISRLTGGTLPVHLVEASAPDSAQHPGFDARAIALAAGTCQQLARVDIWQEIADCATAIQRVHVSDRGHAGFVTLEAEEYGLAALGQVVELHDVGQRLFAQLRKAPGVTLHCPAKVENVSRSEESVSLVLDNGETLSGKLLVAADGSRSTLGARCGISWQQEPYEQLAIIANVSTAQPHSGRAFERFTPHGPLAMLPMSQGRCSLVWCHPQSRREEVLSWSDERFRHELQQAFGWRLGRIVHAGKRSVYPLSLTRASRTVAHRLALVGNAAQTLHPIAGQGFNLGLRDVMSLAEMLAQAQAEGEDPGGYLLLSRYQTRRAADKAATVGVTDGLVHLFANRWAPLVVGRNVGLMAMELFTPARDALAQRTLGWVPR</sequence>
<dbReference type="SUPFAM" id="SSF51905">
    <property type="entry name" value="FAD/NAD(P)-binding domain"/>
    <property type="match status" value="1"/>
</dbReference>
<dbReference type="InterPro" id="IPR002938">
    <property type="entry name" value="FAD-bd"/>
</dbReference>
<dbReference type="GO" id="GO:0006744">
    <property type="term" value="P:ubiquinone biosynthetic process"/>
    <property type="evidence" value="ECO:0007669"/>
    <property type="project" value="UniProtKB-UniPathway"/>
</dbReference>
<feature type="domain" description="FAD-binding" evidence="9">
    <location>
        <begin position="2"/>
        <end position="339"/>
    </location>
</feature>
<accession>A0A0H3GYB9</accession>
<dbReference type="FunFam" id="3.50.50.60:FF:000021">
    <property type="entry name" value="Ubiquinone biosynthesis monooxygenase COQ6"/>
    <property type="match status" value="1"/>
</dbReference>
<keyword evidence="7" id="KW-0503">Monooxygenase</keyword>
<comment type="cofactor">
    <cofactor evidence="1">
        <name>FAD</name>
        <dbReference type="ChEBI" id="CHEBI:57692"/>
    </cofactor>
</comment>
<dbReference type="InterPro" id="IPR051205">
    <property type="entry name" value="UbiH/COQ6_monooxygenase"/>
</dbReference>
<dbReference type="EMBL" id="CP003218">
    <property type="protein sequence ID" value="AEX02241.1"/>
    <property type="molecule type" value="Genomic_DNA"/>
</dbReference>
<evidence type="ECO:0000256" key="5">
    <source>
        <dbReference type="ARBA" id="ARBA00022827"/>
    </source>
</evidence>
<dbReference type="PROSITE" id="PS01304">
    <property type="entry name" value="UBIH"/>
    <property type="match status" value="1"/>
</dbReference>
<dbReference type="InterPro" id="IPR010971">
    <property type="entry name" value="UbiH/COQ6"/>
</dbReference>
<keyword evidence="6" id="KW-0560">Oxidoreductase</keyword>
<evidence type="ECO:0000259" key="9">
    <source>
        <dbReference type="Pfam" id="PF01494"/>
    </source>
</evidence>
<reference evidence="10 11" key="1">
    <citation type="journal article" date="2012" name="J. Bacteriol.">
        <title>Complete genome sequence of Klebsiella oxytoca KCTC 1686, used in production of 2,3-butanediol.</title>
        <authorList>
            <person name="Shin S.H."/>
            <person name="Kim S."/>
            <person name="Kim J.Y."/>
            <person name="Lee S."/>
            <person name="Um Y."/>
            <person name="Oh M.K."/>
            <person name="Kim Y.R."/>
            <person name="Lee J."/>
            <person name="Yang K.S."/>
        </authorList>
    </citation>
    <scope>NUCLEOTIDE SEQUENCE [LARGE SCALE GENOMIC DNA]</scope>
    <source>
        <strain evidence="11">ATCC 8724 / DSM 4798 / JCM 20051 / NBRC 3318 / NRRL B-199 / KCTC 1686</strain>
    </source>
</reference>
<dbReference type="PRINTS" id="PR00420">
    <property type="entry name" value="RNGMNOXGNASE"/>
</dbReference>
<comment type="pathway">
    <text evidence="2">Cofactor biosynthesis; ubiquinone biosynthesis.</text>
</comment>
<dbReference type="UniPathway" id="UPA00232"/>
<evidence type="ECO:0000256" key="7">
    <source>
        <dbReference type="ARBA" id="ARBA00023033"/>
    </source>
</evidence>
<dbReference type="Proteomes" id="UP000007843">
    <property type="component" value="Chromosome"/>
</dbReference>
<evidence type="ECO:0000256" key="4">
    <source>
        <dbReference type="ARBA" id="ARBA00022630"/>
    </source>
</evidence>